<evidence type="ECO:0000256" key="1">
    <source>
        <dbReference type="SAM" id="MobiDB-lite"/>
    </source>
</evidence>
<dbReference type="AlphaFoldDB" id="A0AAV7KY87"/>
<evidence type="ECO:0000313" key="3">
    <source>
        <dbReference type="Proteomes" id="UP001066276"/>
    </source>
</evidence>
<sequence>MRRRLWRKLRQGLGFARENKSAFYGRCGGCAADGTRGQCAHRRRVEGHDSSAGQGSAAIIHRQSRRAFQAQRLPAASSGAGAATYIQPSWGTPGGAREGERDIRLRAGSGVNVDR</sequence>
<comment type="caution">
    <text evidence="2">The sequence shown here is derived from an EMBL/GenBank/DDBJ whole genome shotgun (WGS) entry which is preliminary data.</text>
</comment>
<gene>
    <name evidence="2" type="ORF">NDU88_004377</name>
</gene>
<dbReference type="EMBL" id="JANPWB010000016">
    <property type="protein sequence ID" value="KAJ1084225.1"/>
    <property type="molecule type" value="Genomic_DNA"/>
</dbReference>
<proteinExistence type="predicted"/>
<evidence type="ECO:0000313" key="2">
    <source>
        <dbReference type="EMBL" id="KAJ1084225.1"/>
    </source>
</evidence>
<accession>A0AAV7KY87</accession>
<feature type="region of interest" description="Disordered" evidence="1">
    <location>
        <begin position="72"/>
        <end position="115"/>
    </location>
</feature>
<organism evidence="2 3">
    <name type="scientific">Pleurodeles waltl</name>
    <name type="common">Iberian ribbed newt</name>
    <dbReference type="NCBI Taxonomy" id="8319"/>
    <lineage>
        <taxon>Eukaryota</taxon>
        <taxon>Metazoa</taxon>
        <taxon>Chordata</taxon>
        <taxon>Craniata</taxon>
        <taxon>Vertebrata</taxon>
        <taxon>Euteleostomi</taxon>
        <taxon>Amphibia</taxon>
        <taxon>Batrachia</taxon>
        <taxon>Caudata</taxon>
        <taxon>Salamandroidea</taxon>
        <taxon>Salamandridae</taxon>
        <taxon>Pleurodelinae</taxon>
        <taxon>Pleurodeles</taxon>
    </lineage>
</organism>
<reference evidence="2" key="1">
    <citation type="journal article" date="2022" name="bioRxiv">
        <title>Sequencing and chromosome-scale assembly of the giantPleurodeles waltlgenome.</title>
        <authorList>
            <person name="Brown T."/>
            <person name="Elewa A."/>
            <person name="Iarovenko S."/>
            <person name="Subramanian E."/>
            <person name="Araus A.J."/>
            <person name="Petzold A."/>
            <person name="Susuki M."/>
            <person name="Suzuki K.-i.T."/>
            <person name="Hayashi T."/>
            <person name="Toyoda A."/>
            <person name="Oliveira C."/>
            <person name="Osipova E."/>
            <person name="Leigh N.D."/>
            <person name="Simon A."/>
            <person name="Yun M.H."/>
        </authorList>
    </citation>
    <scope>NUCLEOTIDE SEQUENCE</scope>
    <source>
        <strain evidence="2">20211129_DDA</strain>
        <tissue evidence="2">Liver</tissue>
    </source>
</reference>
<name>A0AAV7KY87_PLEWA</name>
<dbReference type="Proteomes" id="UP001066276">
    <property type="component" value="Chromosome 12"/>
</dbReference>
<keyword evidence="3" id="KW-1185">Reference proteome</keyword>
<protein>
    <submittedName>
        <fullName evidence="2">Uncharacterized protein</fullName>
    </submittedName>
</protein>